<reference evidence="2" key="1">
    <citation type="submission" date="2014-06" db="EMBL/GenBank/DDBJ databases">
        <authorList>
            <person name="Berkman J.Paul."/>
        </authorList>
    </citation>
    <scope>NUCLEOTIDE SEQUENCE [LARGE SCALE GENOMIC DNA]</scope>
</reference>
<dbReference type="AlphaFoldDB" id="A0A0F7RTS8"/>
<keyword evidence="4" id="KW-1185">Reference proteome</keyword>
<feature type="compositionally biased region" description="Polar residues" evidence="1">
    <location>
        <begin position="1"/>
        <end position="10"/>
    </location>
</feature>
<feature type="region of interest" description="Disordered" evidence="1">
    <location>
        <begin position="351"/>
        <end position="391"/>
    </location>
</feature>
<protein>
    <submittedName>
        <fullName evidence="2">Uncharacterized protein</fullName>
    </submittedName>
</protein>
<gene>
    <name evidence="2" type="primary">SSCI04870.1</name>
    <name evidence="3" type="ORF">SPSC_04792</name>
</gene>
<feature type="region of interest" description="Disordered" evidence="1">
    <location>
        <begin position="137"/>
        <end position="183"/>
    </location>
</feature>
<reference evidence="4" key="3">
    <citation type="submission" date="2014-06" db="EMBL/GenBank/DDBJ databases">
        <authorList>
            <person name="Berkman P.J."/>
        </authorList>
    </citation>
    <scope>NUCLEOTIDE SEQUENCE [LARGE SCALE GENOMIC DNA]</scope>
</reference>
<name>A0A0F7RTS8_9BASI</name>
<dbReference type="EMBL" id="CCFA01000261">
    <property type="protein sequence ID" value="CDR98708.1"/>
    <property type="molecule type" value="Genomic_DNA"/>
</dbReference>
<evidence type="ECO:0000313" key="2">
    <source>
        <dbReference type="EMBL" id="CDR98708.1"/>
    </source>
</evidence>
<feature type="compositionally biased region" description="Polar residues" evidence="1">
    <location>
        <begin position="39"/>
        <end position="48"/>
    </location>
</feature>
<feature type="region of interest" description="Disordered" evidence="1">
    <location>
        <begin position="211"/>
        <end position="280"/>
    </location>
</feature>
<feature type="compositionally biased region" description="Polar residues" evidence="1">
    <location>
        <begin position="137"/>
        <end position="153"/>
    </location>
</feature>
<feature type="compositionally biased region" description="Low complexity" evidence="1">
    <location>
        <begin position="242"/>
        <end position="251"/>
    </location>
</feature>
<dbReference type="OrthoDB" id="2555791at2759"/>
<evidence type="ECO:0000313" key="4">
    <source>
        <dbReference type="Proteomes" id="UP000242770"/>
    </source>
</evidence>
<proteinExistence type="predicted"/>
<organism evidence="2 4">
    <name type="scientific">Sporisorium scitamineum</name>
    <dbReference type="NCBI Taxonomy" id="49012"/>
    <lineage>
        <taxon>Eukaryota</taxon>
        <taxon>Fungi</taxon>
        <taxon>Dikarya</taxon>
        <taxon>Basidiomycota</taxon>
        <taxon>Ustilaginomycotina</taxon>
        <taxon>Ustilaginomycetes</taxon>
        <taxon>Ustilaginales</taxon>
        <taxon>Ustilaginaceae</taxon>
        <taxon>Sporisorium</taxon>
    </lineage>
</organism>
<reference evidence="3" key="2">
    <citation type="submission" date="2014-06" db="EMBL/GenBank/DDBJ databases">
        <authorList>
            <person name="Ju J."/>
            <person name="Zhang J."/>
        </authorList>
    </citation>
    <scope>NUCLEOTIDE SEQUENCE</scope>
    <source>
        <strain evidence="3">SscI8</strain>
    </source>
</reference>
<accession>A0A0F7RTS8</accession>
<evidence type="ECO:0000256" key="1">
    <source>
        <dbReference type="SAM" id="MobiDB-lite"/>
    </source>
</evidence>
<dbReference type="EMBL" id="LK056681">
    <property type="protein sequence ID" value="CDU24959.1"/>
    <property type="molecule type" value="Genomic_DNA"/>
</dbReference>
<dbReference type="Proteomes" id="UP000242770">
    <property type="component" value="Unassembled WGS sequence"/>
</dbReference>
<evidence type="ECO:0000313" key="3">
    <source>
        <dbReference type="EMBL" id="CDU24959.1"/>
    </source>
</evidence>
<feature type="compositionally biased region" description="Polar residues" evidence="1">
    <location>
        <begin position="265"/>
        <end position="280"/>
    </location>
</feature>
<sequence>MTAFSTSLGRFQSMRRRDSKQKPVQPIDVDAAKQYHHSGPSSAASTSLLIPRPHHYHRSTTPSPATPAASTFASPATAPSSTRFVFSPTFVSSSALAADLDALTPPLSPVHPNSAAATQATKSPLRRVLSRTFFFGSTHSNSSANPQPTTPRISSPILVATDAPPNRTAHPVRPARPATSPATALSPQLDAFGFTASAMTHSQTSGRIVITPPVDVPARPRSRTLMPPLTLPEDHSDKLNTSQRSISSSWSMRFARTPSPVPFTHTGTSAPDASAGLSSPRTSLRSIRQRHARKSIHSIFGSSPTTTPSTTPESTVALATTTAKSATSEAPHLLSLRRRLTRRASEESFYCRGPGFDAPPAADTRPSIDNDSSQGLGFHSRPPPATMPRSVSMYSCSNPASTYSSGARRMSDFTISAYQEKASSSTTASRNVQDILSEIEAEHDSEHGLAGLGLVDPLPATPRVLPKRLSATSQASLTESIPSSTLSSSSTVSLSSVEKQLTSSWPDIPTMQNWFSTCPPTPPSSIRLQLEFRSLPPPSPVLLSSSTMTTEHSDKKPRPLSGIFISSNSSVLDLKEAIVTRMHDLGYRLSPKNLTLMLHLNEDVRTQSKTAVGLKLSVYGKNPAKVLDDSSRLLFEEGAQEEDLVIVDCDPSHVLWSI</sequence>
<feature type="compositionally biased region" description="Low complexity" evidence="1">
    <location>
        <begin position="59"/>
        <end position="74"/>
    </location>
</feature>
<feature type="region of interest" description="Disordered" evidence="1">
    <location>
        <begin position="1"/>
        <end position="74"/>
    </location>
</feature>